<dbReference type="PANTHER" id="PTHR33336">
    <property type="entry name" value="QUINOL MONOOXYGENASE YGIN-RELATED"/>
    <property type="match status" value="1"/>
</dbReference>
<name>A0A8J7M4J0_9RHOB</name>
<keyword evidence="3" id="KW-1185">Reference proteome</keyword>
<gene>
    <name evidence="2" type="ORF">H0I76_03735</name>
</gene>
<keyword evidence="2" id="KW-0503">Monooxygenase</keyword>
<sequence>MTLAVVVRFRLHPGGAERFMPLMHENAATSLAVEPGCTRFDVLTDPGRPDEVFLYELYDDRAAFDVHLRSTHFRAFDEATSNLVAEKHVELFREVGP</sequence>
<dbReference type="PANTHER" id="PTHR33336:SF3">
    <property type="entry name" value="ABM DOMAIN-CONTAINING PROTEIN"/>
    <property type="match status" value="1"/>
</dbReference>
<dbReference type="GO" id="GO:0004497">
    <property type="term" value="F:monooxygenase activity"/>
    <property type="evidence" value="ECO:0007669"/>
    <property type="project" value="UniProtKB-KW"/>
</dbReference>
<dbReference type="EMBL" id="JAEHHL010000001">
    <property type="protein sequence ID" value="MBK0398291.1"/>
    <property type="molecule type" value="Genomic_DNA"/>
</dbReference>
<evidence type="ECO:0000313" key="2">
    <source>
        <dbReference type="EMBL" id="MBK0398291.1"/>
    </source>
</evidence>
<dbReference type="InterPro" id="IPR050744">
    <property type="entry name" value="AI-2_Isomerase_LsrG"/>
</dbReference>
<proteinExistence type="predicted"/>
<feature type="domain" description="ABM" evidence="1">
    <location>
        <begin position="3"/>
        <end position="92"/>
    </location>
</feature>
<dbReference type="PROSITE" id="PS51725">
    <property type="entry name" value="ABM"/>
    <property type="match status" value="1"/>
</dbReference>
<accession>A0A8J7M4J0</accession>
<dbReference type="Gene3D" id="3.30.70.100">
    <property type="match status" value="1"/>
</dbReference>
<dbReference type="Proteomes" id="UP000655420">
    <property type="component" value="Unassembled WGS sequence"/>
</dbReference>
<dbReference type="Pfam" id="PF03992">
    <property type="entry name" value="ABM"/>
    <property type="match status" value="1"/>
</dbReference>
<comment type="caution">
    <text evidence="2">The sequence shown here is derived from an EMBL/GenBank/DDBJ whole genome shotgun (WGS) entry which is preliminary data.</text>
</comment>
<keyword evidence="2" id="KW-0560">Oxidoreductase</keyword>
<protein>
    <submittedName>
        <fullName evidence="2">Antibiotic biosynthesis monooxygenase</fullName>
    </submittedName>
</protein>
<reference evidence="2" key="1">
    <citation type="submission" date="2020-12" db="EMBL/GenBank/DDBJ databases">
        <title>Bacterial taxonomy.</title>
        <authorList>
            <person name="Pan X."/>
        </authorList>
    </citation>
    <scope>NUCLEOTIDE SEQUENCE</scope>
    <source>
        <strain evidence="2">M0105</strain>
    </source>
</reference>
<evidence type="ECO:0000313" key="3">
    <source>
        <dbReference type="Proteomes" id="UP000655420"/>
    </source>
</evidence>
<dbReference type="RefSeq" id="WP_200607219.1">
    <property type="nucleotide sequence ID" value="NZ_JAEHHL010000001.1"/>
</dbReference>
<dbReference type="InterPro" id="IPR011008">
    <property type="entry name" value="Dimeric_a/b-barrel"/>
</dbReference>
<dbReference type="AlphaFoldDB" id="A0A8J7M4J0"/>
<evidence type="ECO:0000259" key="1">
    <source>
        <dbReference type="PROSITE" id="PS51725"/>
    </source>
</evidence>
<dbReference type="InterPro" id="IPR007138">
    <property type="entry name" value="ABM_dom"/>
</dbReference>
<dbReference type="SUPFAM" id="SSF54909">
    <property type="entry name" value="Dimeric alpha+beta barrel"/>
    <property type="match status" value="1"/>
</dbReference>
<organism evidence="2 3">
    <name type="scientific">Thermohalobaculum xanthum</name>
    <dbReference type="NCBI Taxonomy" id="2753746"/>
    <lineage>
        <taxon>Bacteria</taxon>
        <taxon>Pseudomonadati</taxon>
        <taxon>Pseudomonadota</taxon>
        <taxon>Alphaproteobacteria</taxon>
        <taxon>Rhodobacterales</taxon>
        <taxon>Paracoccaceae</taxon>
        <taxon>Thermohalobaculum</taxon>
    </lineage>
</organism>
<dbReference type="GO" id="GO:0005829">
    <property type="term" value="C:cytosol"/>
    <property type="evidence" value="ECO:0007669"/>
    <property type="project" value="TreeGrafter"/>
</dbReference>